<name>A0A8H5H0H8_9AGAR</name>
<dbReference type="InterPro" id="IPR043129">
    <property type="entry name" value="ATPase_NBD"/>
</dbReference>
<dbReference type="AlphaFoldDB" id="A0A8H5H0H8"/>
<comment type="caution">
    <text evidence="1">The sequence shown here is derived from an EMBL/GenBank/DDBJ whole genome shotgun (WGS) entry which is preliminary data.</text>
</comment>
<dbReference type="CDD" id="cd10170">
    <property type="entry name" value="ASKHA_NBD_HSP70"/>
    <property type="match status" value="1"/>
</dbReference>
<dbReference type="OrthoDB" id="2963168at2759"/>
<evidence type="ECO:0000313" key="2">
    <source>
        <dbReference type="Proteomes" id="UP000565441"/>
    </source>
</evidence>
<keyword evidence="2" id="KW-1185">Reference proteome</keyword>
<accession>A0A8H5H0H8</accession>
<proteinExistence type="predicted"/>
<dbReference type="EMBL" id="JAACJP010000035">
    <property type="protein sequence ID" value="KAF5374599.1"/>
    <property type="molecule type" value="Genomic_DNA"/>
</dbReference>
<evidence type="ECO:0000313" key="1">
    <source>
        <dbReference type="EMBL" id="KAF5374599.1"/>
    </source>
</evidence>
<reference evidence="1 2" key="1">
    <citation type="journal article" date="2020" name="ISME J.">
        <title>Uncovering the hidden diversity of litter-decomposition mechanisms in mushroom-forming fungi.</title>
        <authorList>
            <person name="Floudas D."/>
            <person name="Bentzer J."/>
            <person name="Ahren D."/>
            <person name="Johansson T."/>
            <person name="Persson P."/>
            <person name="Tunlid A."/>
        </authorList>
    </citation>
    <scope>NUCLEOTIDE SEQUENCE [LARGE SCALE GENOMIC DNA]</scope>
    <source>
        <strain evidence="1 2">CBS 661.87</strain>
    </source>
</reference>
<gene>
    <name evidence="1" type="ORF">D9615_008995</name>
</gene>
<dbReference type="PANTHER" id="PTHR14187">
    <property type="entry name" value="ALPHA KINASE/ELONGATION FACTOR 2 KINASE"/>
    <property type="match status" value="1"/>
</dbReference>
<dbReference type="Gene3D" id="3.30.420.40">
    <property type="match status" value="1"/>
</dbReference>
<organism evidence="1 2">
    <name type="scientific">Tricholomella constricta</name>
    <dbReference type="NCBI Taxonomy" id="117010"/>
    <lineage>
        <taxon>Eukaryota</taxon>
        <taxon>Fungi</taxon>
        <taxon>Dikarya</taxon>
        <taxon>Basidiomycota</taxon>
        <taxon>Agaricomycotina</taxon>
        <taxon>Agaricomycetes</taxon>
        <taxon>Agaricomycetidae</taxon>
        <taxon>Agaricales</taxon>
        <taxon>Tricholomatineae</taxon>
        <taxon>Lyophyllaceae</taxon>
        <taxon>Tricholomella</taxon>
    </lineage>
</organism>
<protein>
    <submittedName>
        <fullName evidence="1">Uncharacterized protein</fullName>
    </submittedName>
</protein>
<dbReference type="PANTHER" id="PTHR14187:SF5">
    <property type="entry name" value="HEAT SHOCK 70 KDA PROTEIN 12A"/>
    <property type="match status" value="1"/>
</dbReference>
<dbReference type="Proteomes" id="UP000565441">
    <property type="component" value="Unassembled WGS sequence"/>
</dbReference>
<dbReference type="SUPFAM" id="SSF53067">
    <property type="entry name" value="Actin-like ATPase domain"/>
    <property type="match status" value="2"/>
</dbReference>
<sequence>MAEFRPYSGAHRKLLIALDIGTTFSGQVPQIKGVTRFPAQEHVGGDSKVPSIIYYKDSEFLAAGAEAANIVEDLEDVTGGGKTCKSFTRAEWFKLHMRPNPKQSLDITQSIPPLPLNNTIVGVFADFLGYLYRCALTYIRDTHLDGVGLLKSVENHIEFVLTHPNAWEGAQQAQLRQAAIRGGLVPNLEEGNARIHFVTEGEAGLHFCIRRGLSFEAMKRGEGILIVDAGGGTVDLSAYGQVTSVSEKQSFHEITAPQCIFKGSVFVTKNAYHYLRNRLRGSTFAADVDHITRCFDDTAKLRFRNSEEPQYIKFGRTRDNDLNFDIRSGQIKIPGEDVAAFFEPCIEGITQAILKQKMHATKSITSIFLIGGFSASDWLYSRLKLSLKPLGLELLRPDGHVNKAVADGAVSFYIDHFVKARVSKFTYGLDSYVPYDITNVEHRRRLATLFVDSDGVDNVQRKFSPILKKGTEVKETTEFREDFFRKADSLDAIPNPMMDDILCYRGPSTDPQWTDVESDMYTRLCTVVSDTSRIKRSLRPKRGKEGKVYFHLKYEVILSFGLTELKAQYNLMITP</sequence>